<evidence type="ECO:0000313" key="2">
    <source>
        <dbReference type="Proteomes" id="UP000005580"/>
    </source>
</evidence>
<name>E7RM99_9BACT</name>
<accession>E7RM99</accession>
<reference evidence="1" key="1">
    <citation type="submission" date="2011-01" db="EMBL/GenBank/DDBJ databases">
        <authorList>
            <person name="Muzny D."/>
            <person name="Qin X."/>
            <person name="Buhay C."/>
            <person name="Dugan-Rocha S."/>
            <person name="Ding Y."/>
            <person name="Chen G."/>
            <person name="Hawes A."/>
            <person name="Holder M."/>
            <person name="Jhangiani S."/>
            <person name="Johnson A."/>
            <person name="Khan Z."/>
            <person name="Li Z."/>
            <person name="Liu W."/>
            <person name="Liu X."/>
            <person name="Perez L."/>
            <person name="Shen H."/>
            <person name="Wang Q."/>
            <person name="Watt J."/>
            <person name="Xi L."/>
            <person name="Xin Y."/>
            <person name="Zhou J."/>
            <person name="Deng J."/>
            <person name="Jiang H."/>
            <person name="Liu Y."/>
            <person name="Qu J."/>
            <person name="Song X.-Z."/>
            <person name="Zhang L."/>
            <person name="Villasana D."/>
            <person name="Johnson A."/>
            <person name="Liu J."/>
            <person name="Liyanage D."/>
            <person name="Lorensuhewa L."/>
            <person name="Robinson T."/>
            <person name="Song A."/>
            <person name="Song B.-B."/>
            <person name="Dinh H."/>
            <person name="Thornton R."/>
            <person name="Coyle M."/>
            <person name="Francisco L."/>
            <person name="Jackson L."/>
            <person name="Javaid M."/>
            <person name="Korchina V."/>
            <person name="Kovar C."/>
            <person name="Mata R."/>
            <person name="Mathew T."/>
            <person name="Ngo R."/>
            <person name="Nguyen L."/>
            <person name="Nguyen N."/>
            <person name="Okwuonu G."/>
            <person name="Ongeri F."/>
            <person name="Pham C."/>
            <person name="Simmons D."/>
            <person name="Wilczek-Boney K."/>
            <person name="Hale W."/>
            <person name="Jakkamsetti A."/>
            <person name="Pham P."/>
            <person name="Ruth R."/>
            <person name="San Lucas F."/>
            <person name="Warren J."/>
            <person name="Zhang J."/>
            <person name="Zhao Z."/>
            <person name="Zhou C."/>
            <person name="Zhu D."/>
            <person name="Lee S."/>
            <person name="Bess C."/>
            <person name="Blankenburg K."/>
            <person name="Forbes L."/>
            <person name="Fu Q."/>
            <person name="Gubbala S."/>
            <person name="Hirani K."/>
            <person name="Jayaseelan J.C."/>
            <person name="Lara F."/>
            <person name="Munidasa M."/>
            <person name="Palculict T."/>
            <person name="Patil S."/>
            <person name="Pu L.-L."/>
            <person name="Saada N."/>
            <person name="Tang L."/>
            <person name="Weissenberger G."/>
            <person name="Zhu Y."/>
            <person name="Hemphill L."/>
            <person name="Shang Y."/>
            <person name="Youmans B."/>
            <person name="Ayvaz T."/>
            <person name="Ross M."/>
            <person name="Santibanez J."/>
            <person name="Aqrawi P."/>
            <person name="Gross S."/>
            <person name="Joshi V."/>
            <person name="Fowler G."/>
            <person name="Nazareth L."/>
            <person name="Reid J."/>
            <person name="Worley K."/>
            <person name="Petrosino J."/>
            <person name="Highlander S."/>
            <person name="Gibbs R."/>
        </authorList>
    </citation>
    <scope>NUCLEOTIDE SEQUENCE [LARGE SCALE GENOMIC DNA]</scope>
    <source>
        <strain evidence="1">ATCC 33269</strain>
    </source>
</reference>
<organism evidence="1 2">
    <name type="scientific">Hoylesella oralis ATCC 33269</name>
    <dbReference type="NCBI Taxonomy" id="873533"/>
    <lineage>
        <taxon>Bacteria</taxon>
        <taxon>Pseudomonadati</taxon>
        <taxon>Bacteroidota</taxon>
        <taxon>Bacteroidia</taxon>
        <taxon>Bacteroidales</taxon>
        <taxon>Prevotellaceae</taxon>
        <taxon>Hoylesella</taxon>
    </lineage>
</organism>
<keyword evidence="2" id="KW-1185">Reference proteome</keyword>
<gene>
    <name evidence="1" type="ORF">HMPREF0663_10249</name>
</gene>
<dbReference type="Proteomes" id="UP000005580">
    <property type="component" value="Unassembled WGS sequence"/>
</dbReference>
<dbReference type="EMBL" id="AEPE02000002">
    <property type="protein sequence ID" value="EFZ37880.1"/>
    <property type="molecule type" value="Genomic_DNA"/>
</dbReference>
<protein>
    <submittedName>
        <fullName evidence="1">Uncharacterized protein</fullName>
    </submittedName>
</protein>
<evidence type="ECO:0000313" key="1">
    <source>
        <dbReference type="EMBL" id="EFZ37880.1"/>
    </source>
</evidence>
<comment type="caution">
    <text evidence="1">The sequence shown here is derived from an EMBL/GenBank/DDBJ whole genome shotgun (WGS) entry which is preliminary data.</text>
</comment>
<sequence length="76" mass="8785">MPPVGSRAKLKNSNKQEYLLSPICSCTDKMIQRLQKYIKICELQNKCTLFMEYPQADNNLRFILPFAGFGVTLQQK</sequence>
<dbReference type="HOGENOM" id="CLU_2651439_0_0_10"/>
<dbReference type="AlphaFoldDB" id="E7RM99"/>
<proteinExistence type="predicted"/>